<evidence type="ECO:0000313" key="14">
    <source>
        <dbReference type="Proteomes" id="UP001595733"/>
    </source>
</evidence>
<dbReference type="InterPro" id="IPR004881">
    <property type="entry name" value="Ribosome_biogen_GTPase_RsgA"/>
</dbReference>
<feature type="binding site" evidence="10">
    <location>
        <position position="291"/>
    </location>
    <ligand>
        <name>Zn(2+)</name>
        <dbReference type="ChEBI" id="CHEBI:29105"/>
    </ligand>
</feature>
<evidence type="ECO:0000313" key="13">
    <source>
        <dbReference type="EMBL" id="MFC4355415.1"/>
    </source>
</evidence>
<proteinExistence type="inferred from homology"/>
<dbReference type="RefSeq" id="WP_378141888.1">
    <property type="nucleotide sequence ID" value="NZ_JBHSEF010000023.1"/>
</dbReference>
<keyword evidence="7 10" id="KW-0862">Zinc</keyword>
<dbReference type="Gene3D" id="3.40.50.300">
    <property type="entry name" value="P-loop containing nucleotide triphosphate hydrolases"/>
    <property type="match status" value="1"/>
</dbReference>
<dbReference type="EC" id="3.6.1.-" evidence="10"/>
<keyword evidence="2 10" id="KW-0690">Ribosome biogenesis</keyword>
<keyword evidence="6 10" id="KW-0378">Hydrolase</keyword>
<dbReference type="InterPro" id="IPR027417">
    <property type="entry name" value="P-loop_NTPase"/>
</dbReference>
<feature type="binding site" evidence="10">
    <location>
        <begin position="145"/>
        <end position="148"/>
    </location>
    <ligand>
        <name>GTP</name>
        <dbReference type="ChEBI" id="CHEBI:37565"/>
    </ligand>
</feature>
<keyword evidence="14" id="KW-1185">Reference proteome</keyword>
<feature type="binding site" evidence="10">
    <location>
        <position position="278"/>
    </location>
    <ligand>
        <name>Zn(2+)</name>
        <dbReference type="ChEBI" id="CHEBI:29105"/>
    </ligand>
</feature>
<dbReference type="SUPFAM" id="SSF52540">
    <property type="entry name" value="P-loop containing nucleoside triphosphate hydrolases"/>
    <property type="match status" value="1"/>
</dbReference>
<dbReference type="NCBIfam" id="TIGR00157">
    <property type="entry name" value="ribosome small subunit-dependent GTPase A"/>
    <property type="match status" value="1"/>
</dbReference>
<keyword evidence="8 10" id="KW-0694">RNA-binding</keyword>
<dbReference type="PANTHER" id="PTHR32120">
    <property type="entry name" value="SMALL RIBOSOMAL SUBUNIT BIOGENESIS GTPASE RSGA"/>
    <property type="match status" value="1"/>
</dbReference>
<feature type="binding site" evidence="10">
    <location>
        <position position="285"/>
    </location>
    <ligand>
        <name>Zn(2+)</name>
        <dbReference type="ChEBI" id="CHEBI:29105"/>
    </ligand>
</feature>
<dbReference type="EMBL" id="JBHSEF010000023">
    <property type="protein sequence ID" value="MFC4355415.1"/>
    <property type="molecule type" value="Genomic_DNA"/>
</dbReference>
<comment type="subcellular location">
    <subcellularLocation>
        <location evidence="10">Cytoplasm</location>
    </subcellularLocation>
</comment>
<dbReference type="Gene3D" id="2.40.50.140">
    <property type="entry name" value="Nucleic acid-binding proteins"/>
    <property type="match status" value="1"/>
</dbReference>
<comment type="function">
    <text evidence="10">One of several proteins that assist in the late maturation steps of the functional core of the 30S ribosomal subunit. Helps release RbfA from mature subunits. May play a role in the assembly of ribosomal proteins into the subunit. Circularly permuted GTPase that catalyzes slow GTP hydrolysis, GTPase activity is stimulated by the 30S ribosomal subunit.</text>
</comment>
<comment type="caution">
    <text evidence="13">The sequence shown here is derived from an EMBL/GenBank/DDBJ whole genome shotgun (WGS) entry which is preliminary data.</text>
</comment>
<keyword evidence="9 10" id="KW-0342">GTP-binding</keyword>
<evidence type="ECO:0000256" key="5">
    <source>
        <dbReference type="ARBA" id="ARBA00022741"/>
    </source>
</evidence>
<evidence type="ECO:0000256" key="7">
    <source>
        <dbReference type="ARBA" id="ARBA00022833"/>
    </source>
</evidence>
<evidence type="ECO:0000259" key="11">
    <source>
        <dbReference type="PROSITE" id="PS50936"/>
    </source>
</evidence>
<feature type="domain" description="EngC GTPase" evidence="11">
    <location>
        <begin position="106"/>
        <end position="253"/>
    </location>
</feature>
<dbReference type="CDD" id="cd01854">
    <property type="entry name" value="YjeQ_EngC"/>
    <property type="match status" value="1"/>
</dbReference>
<evidence type="ECO:0000256" key="6">
    <source>
        <dbReference type="ARBA" id="ARBA00022801"/>
    </source>
</evidence>
<dbReference type="PROSITE" id="PS50936">
    <property type="entry name" value="ENGC_GTPASE"/>
    <property type="match status" value="1"/>
</dbReference>
<comment type="subunit">
    <text evidence="10">Monomer. Associates with 30S ribosomal subunit, binds 16S rRNA.</text>
</comment>
<dbReference type="PROSITE" id="PS51721">
    <property type="entry name" value="G_CP"/>
    <property type="match status" value="1"/>
</dbReference>
<reference evidence="14" key="1">
    <citation type="journal article" date="2019" name="Int. J. Syst. Evol. Microbiol.">
        <title>The Global Catalogue of Microorganisms (GCM) 10K type strain sequencing project: providing services to taxonomists for standard genome sequencing and annotation.</title>
        <authorList>
            <consortium name="The Broad Institute Genomics Platform"/>
            <consortium name="The Broad Institute Genome Sequencing Center for Infectious Disease"/>
            <person name="Wu L."/>
            <person name="Ma J."/>
        </authorList>
    </citation>
    <scope>NUCLEOTIDE SEQUENCE [LARGE SCALE GENOMIC DNA]</scope>
    <source>
        <strain evidence="14">CCUG 50353</strain>
    </source>
</reference>
<evidence type="ECO:0000259" key="12">
    <source>
        <dbReference type="PROSITE" id="PS51721"/>
    </source>
</evidence>
<keyword evidence="3 10" id="KW-0479">Metal-binding</keyword>
<comment type="cofactor">
    <cofactor evidence="10">
        <name>Zn(2+)</name>
        <dbReference type="ChEBI" id="CHEBI:29105"/>
    </cofactor>
    <text evidence="10">Binds 1 zinc ion per subunit.</text>
</comment>
<dbReference type="SUPFAM" id="SSF50249">
    <property type="entry name" value="Nucleic acid-binding proteins"/>
    <property type="match status" value="1"/>
</dbReference>
<dbReference type="PANTHER" id="PTHR32120:SF10">
    <property type="entry name" value="SMALL RIBOSOMAL SUBUNIT BIOGENESIS GTPASE RSGA"/>
    <property type="match status" value="1"/>
</dbReference>
<dbReference type="Proteomes" id="UP001595733">
    <property type="component" value="Unassembled WGS sequence"/>
</dbReference>
<accession>A0ABV8UVT2</accession>
<evidence type="ECO:0000256" key="10">
    <source>
        <dbReference type="HAMAP-Rule" id="MF_01820"/>
    </source>
</evidence>
<keyword evidence="1 10" id="KW-0963">Cytoplasm</keyword>
<feature type="domain" description="CP-type G" evidence="12">
    <location>
        <begin position="97"/>
        <end position="255"/>
    </location>
</feature>
<gene>
    <name evidence="10 13" type="primary">rsgA</name>
    <name evidence="13" type="ORF">ACFO0S_10175</name>
</gene>
<feature type="binding site" evidence="10">
    <location>
        <begin position="197"/>
        <end position="205"/>
    </location>
    <ligand>
        <name>GTP</name>
        <dbReference type="ChEBI" id="CHEBI:37565"/>
    </ligand>
</feature>
<name>A0ABV8UVT2_9BACL</name>
<keyword evidence="5 10" id="KW-0547">Nucleotide-binding</keyword>
<evidence type="ECO:0000256" key="1">
    <source>
        <dbReference type="ARBA" id="ARBA00022490"/>
    </source>
</evidence>
<evidence type="ECO:0000256" key="8">
    <source>
        <dbReference type="ARBA" id="ARBA00022884"/>
    </source>
</evidence>
<evidence type="ECO:0000256" key="9">
    <source>
        <dbReference type="ARBA" id="ARBA00023134"/>
    </source>
</evidence>
<evidence type="ECO:0000256" key="4">
    <source>
        <dbReference type="ARBA" id="ARBA00022730"/>
    </source>
</evidence>
<dbReference type="Pfam" id="PF03193">
    <property type="entry name" value="RsgA_GTPase"/>
    <property type="match status" value="1"/>
</dbReference>
<evidence type="ECO:0000256" key="2">
    <source>
        <dbReference type="ARBA" id="ARBA00022517"/>
    </source>
</evidence>
<dbReference type="InterPro" id="IPR012340">
    <property type="entry name" value="NA-bd_OB-fold"/>
</dbReference>
<sequence>MTQIENYGWTPAWEQKITMTGQPGRVVLAHKGTYRVVTNEGEWLATPSGKFGFTHTREQYPAVGDWVVVTQMPGEQRAIIHEVLPRSSQFERKMAGRTTEIQLIAVNVDYAFLTMSLNQDFNVRRLERYLLAAYDSGAVPIIVLTKKDLCGDVRPYEEQLESIAFGVPIYAVSSKTGEGIEELKELFQPNKTAALLGSSGVGKSSVVNALLEAEWMTVSEIREDDAKGRHTTTHRELVLLPSGGAILDTPGMREFQLWESEDGLSESFQDIEGFAANCRFRDCYHQKEPECEVLEALRTGALAEERYASYLKLQRELAHLERKADVAAQREERAKWKQISKTVRTMPKVKR</sequence>
<organism evidence="13 14">
    <name type="scientific">Chryseomicrobium palamuruense</name>
    <dbReference type="NCBI Taxonomy" id="682973"/>
    <lineage>
        <taxon>Bacteria</taxon>
        <taxon>Bacillati</taxon>
        <taxon>Bacillota</taxon>
        <taxon>Bacilli</taxon>
        <taxon>Bacillales</taxon>
        <taxon>Caryophanaceae</taxon>
        <taxon>Chryseomicrobium</taxon>
    </lineage>
</organism>
<evidence type="ECO:0000256" key="3">
    <source>
        <dbReference type="ARBA" id="ARBA00022723"/>
    </source>
</evidence>
<keyword evidence="4 10" id="KW-0699">rRNA-binding</keyword>
<dbReference type="HAMAP" id="MF_01820">
    <property type="entry name" value="GTPase_RsgA"/>
    <property type="match status" value="1"/>
</dbReference>
<feature type="binding site" evidence="10">
    <location>
        <position position="283"/>
    </location>
    <ligand>
        <name>Zn(2+)</name>
        <dbReference type="ChEBI" id="CHEBI:29105"/>
    </ligand>
</feature>
<comment type="similarity">
    <text evidence="10">Belongs to the TRAFAC class YlqF/YawG GTPase family. RsgA subfamily.</text>
</comment>
<dbReference type="InterPro" id="IPR030378">
    <property type="entry name" value="G_CP_dom"/>
</dbReference>
<dbReference type="Gene3D" id="1.10.40.50">
    <property type="entry name" value="Probable gtpase engc, domain 3"/>
    <property type="match status" value="1"/>
</dbReference>
<protein>
    <recommendedName>
        <fullName evidence="10">Small ribosomal subunit biogenesis GTPase RsgA</fullName>
        <ecNumber evidence="10">3.6.1.-</ecNumber>
    </recommendedName>
</protein>
<dbReference type="InterPro" id="IPR010914">
    <property type="entry name" value="RsgA_GTPase_dom"/>
</dbReference>